<dbReference type="SUPFAM" id="SSF53187">
    <property type="entry name" value="Zn-dependent exopeptidases"/>
    <property type="match status" value="1"/>
</dbReference>
<organism evidence="1 2">
    <name type="scientific">Amphimedon queenslandica</name>
    <name type="common">Sponge</name>
    <dbReference type="NCBI Taxonomy" id="400682"/>
    <lineage>
        <taxon>Eukaryota</taxon>
        <taxon>Metazoa</taxon>
        <taxon>Porifera</taxon>
        <taxon>Demospongiae</taxon>
        <taxon>Heteroscleromorpha</taxon>
        <taxon>Haplosclerida</taxon>
        <taxon>Niphatidae</taxon>
        <taxon>Amphimedon</taxon>
    </lineage>
</organism>
<accession>A0AAN0J183</accession>
<dbReference type="KEGG" id="aqu:100636573"/>
<dbReference type="GeneID" id="100636573"/>
<sequence length="280" mass="30756">MAEQTGLSIELNCDRYVSLLSKLIGETEFLQNNPPKFVPQEDRAIKHLLDVLNPHSTTNGGPLTLDHVAYVEGRGNLIIGYSPPSATQGTVSFVGSHLDCVPANPETWERNPFKLTQEGDKLYGRGTTDCLGHVALITDLFIQLAEKKPPLKRSVYFSVLNTRGPCSKYSFTNSVTGEEKTGKIEFKLTEEIFKGIACKLDSPGFIHLNEATKEVIGSSTPYSDCGSLPLVADLQEAGFDVQITGYGHSDVYHGDNEYCSLSCMQSAMKILSRVLDKFNQ</sequence>
<reference evidence="2" key="1">
    <citation type="journal article" date="2010" name="Nature">
        <title>The Amphimedon queenslandica genome and the evolution of animal complexity.</title>
        <authorList>
            <person name="Srivastava M."/>
            <person name="Simakov O."/>
            <person name="Chapman J."/>
            <person name="Fahey B."/>
            <person name="Gauthier M.E."/>
            <person name="Mitros T."/>
            <person name="Richards G.S."/>
            <person name="Conaco C."/>
            <person name="Dacre M."/>
            <person name="Hellsten U."/>
            <person name="Larroux C."/>
            <person name="Putnam N.H."/>
            <person name="Stanke M."/>
            <person name="Adamska M."/>
            <person name="Darling A."/>
            <person name="Degnan S.M."/>
            <person name="Oakley T.H."/>
            <person name="Plachetzki D.C."/>
            <person name="Zhai Y."/>
            <person name="Adamski M."/>
            <person name="Calcino A."/>
            <person name="Cummins S.F."/>
            <person name="Goodstein D.M."/>
            <person name="Harris C."/>
            <person name="Jackson D.J."/>
            <person name="Leys S.P."/>
            <person name="Shu S."/>
            <person name="Woodcroft B.J."/>
            <person name="Vervoort M."/>
            <person name="Kosik K.S."/>
            <person name="Manning G."/>
            <person name="Degnan B.M."/>
            <person name="Rokhsar D.S."/>
        </authorList>
    </citation>
    <scope>NUCLEOTIDE SEQUENCE [LARGE SCALE GENOMIC DNA]</scope>
</reference>
<evidence type="ECO:0008006" key="3">
    <source>
        <dbReference type="Google" id="ProtNLM"/>
    </source>
</evidence>
<dbReference type="GO" id="GO:0016787">
    <property type="term" value="F:hydrolase activity"/>
    <property type="evidence" value="ECO:0007669"/>
    <property type="project" value="InterPro"/>
</dbReference>
<keyword evidence="2" id="KW-1185">Reference proteome</keyword>
<dbReference type="InterPro" id="IPR002933">
    <property type="entry name" value="Peptidase_M20"/>
</dbReference>
<evidence type="ECO:0000313" key="2">
    <source>
        <dbReference type="Proteomes" id="UP000007879"/>
    </source>
</evidence>
<dbReference type="RefSeq" id="XP_019850498.1">
    <property type="nucleotide sequence ID" value="XM_019994939.1"/>
</dbReference>
<protein>
    <recommendedName>
        <fullName evidence="3">Peptidase M20 dimerisation domain-containing protein</fullName>
    </recommendedName>
</protein>
<name>A0AAN0J183_AMPQE</name>
<proteinExistence type="predicted"/>
<dbReference type="PANTHER" id="PTHR43808:SF3">
    <property type="entry name" value="ACETYLORNITHINE DEACETYLASE"/>
    <property type="match status" value="1"/>
</dbReference>
<evidence type="ECO:0000313" key="1">
    <source>
        <dbReference type="EnsemblMetazoa" id="XP_019850498.1"/>
    </source>
</evidence>
<dbReference type="InterPro" id="IPR050072">
    <property type="entry name" value="Peptidase_M20A"/>
</dbReference>
<dbReference type="Proteomes" id="UP000007879">
    <property type="component" value="Unassembled WGS sequence"/>
</dbReference>
<dbReference type="Pfam" id="PF01546">
    <property type="entry name" value="Peptidase_M20"/>
    <property type="match status" value="1"/>
</dbReference>
<dbReference type="EnsemblMetazoa" id="XM_019994939.1">
    <property type="protein sequence ID" value="XP_019850498.1"/>
    <property type="gene ID" value="LOC100636573"/>
</dbReference>
<dbReference type="Gene3D" id="3.40.630.10">
    <property type="entry name" value="Zn peptidases"/>
    <property type="match status" value="1"/>
</dbReference>
<reference evidence="1" key="2">
    <citation type="submission" date="2024-06" db="UniProtKB">
        <authorList>
            <consortium name="EnsemblMetazoa"/>
        </authorList>
    </citation>
    <scope>IDENTIFICATION</scope>
</reference>
<dbReference type="PANTHER" id="PTHR43808">
    <property type="entry name" value="ACETYLORNITHINE DEACETYLASE"/>
    <property type="match status" value="1"/>
</dbReference>
<dbReference type="AlphaFoldDB" id="A0AAN0J183"/>